<proteinExistence type="inferred from homology"/>
<feature type="transmembrane region" description="Helical" evidence="7">
    <location>
        <begin position="173"/>
        <end position="192"/>
    </location>
</feature>
<evidence type="ECO:0000256" key="1">
    <source>
        <dbReference type="ARBA" id="ARBA00004651"/>
    </source>
</evidence>
<evidence type="ECO:0000256" key="2">
    <source>
        <dbReference type="ARBA" id="ARBA00007430"/>
    </source>
</evidence>
<dbReference type="Proteomes" id="UP001484535">
    <property type="component" value="Unassembled WGS sequence"/>
</dbReference>
<keyword evidence="5 7" id="KW-1133">Transmembrane helix</keyword>
<dbReference type="CDD" id="cd13127">
    <property type="entry name" value="MATE_tuaB_like"/>
    <property type="match status" value="1"/>
</dbReference>
<feature type="transmembrane region" description="Helical" evidence="7">
    <location>
        <begin position="82"/>
        <end position="103"/>
    </location>
</feature>
<name>A0ABV0CYV0_9SPHN</name>
<comment type="caution">
    <text evidence="8">The sequence shown here is derived from an EMBL/GenBank/DDBJ whole genome shotgun (WGS) entry which is preliminary data.</text>
</comment>
<comment type="similarity">
    <text evidence="2">Belongs to the polysaccharide synthase family.</text>
</comment>
<evidence type="ECO:0000256" key="7">
    <source>
        <dbReference type="SAM" id="Phobius"/>
    </source>
</evidence>
<evidence type="ECO:0000256" key="6">
    <source>
        <dbReference type="ARBA" id="ARBA00023136"/>
    </source>
</evidence>
<feature type="transmembrane region" description="Helical" evidence="7">
    <location>
        <begin position="288"/>
        <end position="313"/>
    </location>
</feature>
<reference evidence="8 9" key="1">
    <citation type="submission" date="2024-05" db="EMBL/GenBank/DDBJ databases">
        <authorList>
            <person name="Park S."/>
        </authorList>
    </citation>
    <scope>NUCLEOTIDE SEQUENCE [LARGE SCALE GENOMIC DNA]</scope>
    <source>
        <strain evidence="8 9">DGU5</strain>
    </source>
</reference>
<evidence type="ECO:0000313" key="9">
    <source>
        <dbReference type="Proteomes" id="UP001484535"/>
    </source>
</evidence>
<feature type="transmembrane region" description="Helical" evidence="7">
    <location>
        <begin position="452"/>
        <end position="473"/>
    </location>
</feature>
<dbReference type="EMBL" id="JBDLBR010000004">
    <property type="protein sequence ID" value="MEN7538035.1"/>
    <property type="molecule type" value="Genomic_DNA"/>
</dbReference>
<evidence type="ECO:0000313" key="8">
    <source>
        <dbReference type="EMBL" id="MEN7538035.1"/>
    </source>
</evidence>
<feature type="transmembrane region" description="Helical" evidence="7">
    <location>
        <begin position="146"/>
        <end position="167"/>
    </location>
</feature>
<keyword evidence="3" id="KW-1003">Cell membrane</keyword>
<dbReference type="RefSeq" id="WP_346785491.1">
    <property type="nucleotide sequence ID" value="NZ_JBDLBR010000004.1"/>
</dbReference>
<dbReference type="Pfam" id="PF13440">
    <property type="entry name" value="Polysacc_synt_3"/>
    <property type="match status" value="1"/>
</dbReference>
<keyword evidence="9" id="KW-1185">Reference proteome</keyword>
<evidence type="ECO:0000256" key="3">
    <source>
        <dbReference type="ARBA" id="ARBA00022475"/>
    </source>
</evidence>
<comment type="subcellular location">
    <subcellularLocation>
        <location evidence="1">Cell membrane</location>
        <topology evidence="1">Multi-pass membrane protein</topology>
    </subcellularLocation>
</comment>
<feature type="transmembrane region" description="Helical" evidence="7">
    <location>
        <begin position="357"/>
        <end position="375"/>
    </location>
</feature>
<organism evidence="8 9">
    <name type="scientific">Aurantiacibacter flavus</name>
    <dbReference type="NCBI Taxonomy" id="3145232"/>
    <lineage>
        <taxon>Bacteria</taxon>
        <taxon>Pseudomonadati</taxon>
        <taxon>Pseudomonadota</taxon>
        <taxon>Alphaproteobacteria</taxon>
        <taxon>Sphingomonadales</taxon>
        <taxon>Erythrobacteraceae</taxon>
        <taxon>Aurantiacibacter</taxon>
    </lineage>
</organism>
<keyword evidence="6 7" id="KW-0472">Membrane</keyword>
<feature type="transmembrane region" description="Helical" evidence="7">
    <location>
        <begin position="419"/>
        <end position="440"/>
    </location>
</feature>
<feature type="transmembrane region" description="Helical" evidence="7">
    <location>
        <begin position="42"/>
        <end position="61"/>
    </location>
</feature>
<keyword evidence="4 7" id="KW-0812">Transmembrane</keyword>
<dbReference type="PANTHER" id="PTHR30250:SF10">
    <property type="entry name" value="LIPOPOLYSACCHARIDE BIOSYNTHESIS PROTEIN WZXC"/>
    <property type="match status" value="1"/>
</dbReference>
<gene>
    <name evidence="8" type="ORF">ABDJ38_12705</name>
</gene>
<feature type="transmembrane region" description="Helical" evidence="7">
    <location>
        <begin position="12"/>
        <end position="36"/>
    </location>
</feature>
<protein>
    <submittedName>
        <fullName evidence="8">Lipopolysaccharide biosynthesis protein</fullName>
    </submittedName>
</protein>
<sequence>MSGNRSKLIKGVAWIGLARVLVNALGFISLIILARLLMPDDFGLVAVALAVIGIVGVISEFSLSKALVQRDKLEPAHFDTAWTMNVIRGAIVAVVIALLAAPIAAFYDDERLRDIMALMAVTSFVVGFQNPKLAVFERELQFHQSFVLSLAGKVVGFLGTVGIAYVYRSYWALVIGPLITEIALVAVSYMLFPYRPRITLSRYKDLLSYSIWLTFGRWVQALNWRSDPLVLGYFFSSQLLGQYSMGNHVTNRTIGEIAAPLKQVLFPAFARIRGDAARLRSGYLRSQGVLCMLCFPIGAGFAVLAPEVVVAALGEKWQLAVPVVQVMCVIRMLQMSENLDAVAMATGHTKEMFGRDFRVFFIRWPCVLLGLWLGWGDPYSLLLGAMLGRGASAAVNTWLNIDLVRKITTISVADHFLAVWRPSLAAGLMVAAVLAIRPILPFGTDFDGSVLRLVVMIPVGALVYLASLAAIWFGTGRRDGVETETIAIVLSMVTKLSARFRRNKIAG</sequence>
<dbReference type="InterPro" id="IPR050833">
    <property type="entry name" value="Poly_Biosynth_Transport"/>
</dbReference>
<evidence type="ECO:0000256" key="5">
    <source>
        <dbReference type="ARBA" id="ARBA00022989"/>
    </source>
</evidence>
<accession>A0ABV0CYV0</accession>
<evidence type="ECO:0000256" key="4">
    <source>
        <dbReference type="ARBA" id="ARBA00022692"/>
    </source>
</evidence>
<dbReference type="PANTHER" id="PTHR30250">
    <property type="entry name" value="PST FAMILY PREDICTED COLANIC ACID TRANSPORTER"/>
    <property type="match status" value="1"/>
</dbReference>